<keyword evidence="7" id="KW-1185">Reference proteome</keyword>
<evidence type="ECO:0000256" key="2">
    <source>
        <dbReference type="ARBA" id="ARBA00022630"/>
    </source>
</evidence>
<evidence type="ECO:0000313" key="7">
    <source>
        <dbReference type="Proteomes" id="UP000187261"/>
    </source>
</evidence>
<dbReference type="InterPro" id="IPR002563">
    <property type="entry name" value="Flavin_Rdtase-like_dom"/>
</dbReference>
<accession>A0A1U7PQ38</accession>
<organism evidence="6 7">
    <name type="scientific">Epilithonimonas bovis DSM 19482</name>
    <dbReference type="NCBI Taxonomy" id="1121284"/>
    <lineage>
        <taxon>Bacteria</taxon>
        <taxon>Pseudomonadati</taxon>
        <taxon>Bacteroidota</taxon>
        <taxon>Flavobacteriia</taxon>
        <taxon>Flavobacteriales</taxon>
        <taxon>Weeksellaceae</taxon>
        <taxon>Chryseobacterium group</taxon>
        <taxon>Epilithonimonas</taxon>
    </lineage>
</organism>
<dbReference type="PANTHER" id="PTHR33798">
    <property type="entry name" value="FLAVOPROTEIN OXYGENASE"/>
    <property type="match status" value="1"/>
</dbReference>
<dbReference type="EMBL" id="FTPU01000003">
    <property type="protein sequence ID" value="SIT95715.1"/>
    <property type="molecule type" value="Genomic_DNA"/>
</dbReference>
<evidence type="ECO:0000313" key="6">
    <source>
        <dbReference type="EMBL" id="SIT95715.1"/>
    </source>
</evidence>
<dbReference type="STRING" id="1121284.SAMN05660493_00370"/>
<keyword evidence="2" id="KW-0285">Flavoprotein</keyword>
<evidence type="ECO:0000256" key="4">
    <source>
        <dbReference type="ARBA" id="ARBA00038054"/>
    </source>
</evidence>
<dbReference type="Proteomes" id="UP000187261">
    <property type="component" value="Unassembled WGS sequence"/>
</dbReference>
<dbReference type="GO" id="GO:0016646">
    <property type="term" value="F:oxidoreductase activity, acting on the CH-NH group of donors, NAD or NADP as acceptor"/>
    <property type="evidence" value="ECO:0007669"/>
    <property type="project" value="UniProtKB-ARBA"/>
</dbReference>
<evidence type="ECO:0000256" key="1">
    <source>
        <dbReference type="ARBA" id="ARBA00001917"/>
    </source>
</evidence>
<evidence type="ECO:0000256" key="3">
    <source>
        <dbReference type="ARBA" id="ARBA00022643"/>
    </source>
</evidence>
<evidence type="ECO:0000259" key="5">
    <source>
        <dbReference type="SMART" id="SM00903"/>
    </source>
</evidence>
<reference evidence="7" key="1">
    <citation type="submission" date="2016-10" db="EMBL/GenBank/DDBJ databases">
        <authorList>
            <person name="Varghese N."/>
            <person name="Submissions S."/>
        </authorList>
    </citation>
    <scope>NUCLEOTIDE SEQUENCE [LARGE SCALE GENOMIC DNA]</scope>
    <source>
        <strain evidence="7">DSM 19482</strain>
    </source>
</reference>
<feature type="domain" description="Flavin reductase like" evidence="5">
    <location>
        <begin position="24"/>
        <end position="174"/>
    </location>
</feature>
<sequence>MTFVVKSITPSDISAMQLQQVMQTAIAPRPIALASTINSKGKINLSPFSFFNMFSTVPPVVIISPSRRVRDNTTKHTLENLKEVPELVIGNVNFEMVQQVSLASTEYEDGVNEFLKSGLTMKPAAIVKPPLIAESPVNFECKVLEIKSLGNFGGAGNLVIAEIVKIHINEKYLDENGNLDQKQLDLVARLGSNFYSRNNENNIFEVPKPLVTKGIGYDKLPYEIKSSDIFTGNDLGMLANVEILPIGDFSSEKDVHLVAQKFLKTNEIKRAWEILKL</sequence>
<comment type="similarity">
    <text evidence="4">Belongs to the flavoredoxin family.</text>
</comment>
<dbReference type="SMART" id="SM00903">
    <property type="entry name" value="Flavin_Reduct"/>
    <property type="match status" value="1"/>
</dbReference>
<dbReference type="RefSeq" id="WP_076781800.1">
    <property type="nucleotide sequence ID" value="NZ_FTPU01000003.1"/>
</dbReference>
<gene>
    <name evidence="6" type="ORF">SAMN05660493_00370</name>
</gene>
<dbReference type="GO" id="GO:0010181">
    <property type="term" value="F:FMN binding"/>
    <property type="evidence" value="ECO:0007669"/>
    <property type="project" value="InterPro"/>
</dbReference>
<dbReference type="Pfam" id="PF01613">
    <property type="entry name" value="Flavin_Reduct"/>
    <property type="match status" value="1"/>
</dbReference>
<name>A0A1U7PQ38_9FLAO</name>
<keyword evidence="3" id="KW-0288">FMN</keyword>
<dbReference type="InterPro" id="IPR012349">
    <property type="entry name" value="Split_barrel_FMN-bd"/>
</dbReference>
<dbReference type="AlphaFoldDB" id="A0A1U7PQ38"/>
<proteinExistence type="inferred from homology"/>
<dbReference type="Gene3D" id="2.30.110.10">
    <property type="entry name" value="Electron Transport, Fmn-binding Protein, Chain A"/>
    <property type="match status" value="1"/>
</dbReference>
<dbReference type="PANTHER" id="PTHR33798:SF5">
    <property type="entry name" value="FLAVIN REDUCTASE LIKE DOMAIN-CONTAINING PROTEIN"/>
    <property type="match status" value="1"/>
</dbReference>
<protein>
    <submittedName>
        <fullName evidence="6">NADH-FMN oxidoreductase RutF, flavin reductase (DIM6/NTAB) family</fullName>
    </submittedName>
</protein>
<dbReference type="SUPFAM" id="SSF50475">
    <property type="entry name" value="FMN-binding split barrel"/>
    <property type="match status" value="1"/>
</dbReference>
<comment type="cofactor">
    <cofactor evidence="1">
        <name>FMN</name>
        <dbReference type="ChEBI" id="CHEBI:58210"/>
    </cofactor>
</comment>